<evidence type="ECO:0000313" key="6">
    <source>
        <dbReference type="Proteomes" id="UP000214355"/>
    </source>
</evidence>
<dbReference type="InterPro" id="IPR000524">
    <property type="entry name" value="Tscrpt_reg_HTH_GntR"/>
</dbReference>
<dbReference type="InterPro" id="IPR008920">
    <property type="entry name" value="TF_FadR/GntR_C"/>
</dbReference>
<dbReference type="Gene3D" id="1.20.120.530">
    <property type="entry name" value="GntR ligand-binding domain-like"/>
    <property type="match status" value="1"/>
</dbReference>
<accession>A0A1H2L9R6</accession>
<dbReference type="InterPro" id="IPR036390">
    <property type="entry name" value="WH_DNA-bd_sf"/>
</dbReference>
<dbReference type="Proteomes" id="UP000214355">
    <property type="component" value="Chromosome I"/>
</dbReference>
<dbReference type="InterPro" id="IPR011711">
    <property type="entry name" value="GntR_C"/>
</dbReference>
<dbReference type="SUPFAM" id="SSF48008">
    <property type="entry name" value="GntR ligand-binding domain-like"/>
    <property type="match status" value="1"/>
</dbReference>
<sequence>MFVTIKPMLSDKSLQAILDKYSTPSSNENTMIGTVMRSTATMDAIKGYILNHRLKPGDPLPTEAELCADLGVSRSSVREALRQLAALDIVTVQQGRGSFVGAMSLEPLIQTLILRNALDQTSGKASLRQVVATRKVLDLGIADDVVTHFTGTHNPKLHALVDTMVEHATHGQTYLDEDIAFHEALTEFAGDSLISQLMSAMWLVHQAFIPGLEAPATDELTATAHAHRDMLEAAEAGDVEAYKRAVDAHYGPLARIIDL</sequence>
<proteinExistence type="predicted"/>
<dbReference type="InterPro" id="IPR036388">
    <property type="entry name" value="WH-like_DNA-bd_sf"/>
</dbReference>
<dbReference type="Gene3D" id="1.10.10.10">
    <property type="entry name" value="Winged helix-like DNA-binding domain superfamily/Winged helix DNA-binding domain"/>
    <property type="match status" value="1"/>
</dbReference>
<gene>
    <name evidence="5" type="ORF">SAMN04489737_0117</name>
</gene>
<dbReference type="EMBL" id="LT629804">
    <property type="protein sequence ID" value="SDU77669.1"/>
    <property type="molecule type" value="Genomic_DNA"/>
</dbReference>
<keyword evidence="2 5" id="KW-0238">DNA-binding</keyword>
<dbReference type="SUPFAM" id="SSF46785">
    <property type="entry name" value="Winged helix' DNA-binding domain"/>
    <property type="match status" value="1"/>
</dbReference>
<dbReference type="PROSITE" id="PS50949">
    <property type="entry name" value="HTH_GNTR"/>
    <property type="match status" value="1"/>
</dbReference>
<keyword evidence="6" id="KW-1185">Reference proteome</keyword>
<keyword evidence="1" id="KW-0805">Transcription regulation</keyword>
<reference evidence="6" key="1">
    <citation type="submission" date="2016-10" db="EMBL/GenBank/DDBJ databases">
        <authorList>
            <person name="Varghese N."/>
            <person name="Submissions S."/>
        </authorList>
    </citation>
    <scope>NUCLEOTIDE SEQUENCE [LARGE SCALE GENOMIC DNA]</scope>
    <source>
        <strain evidence="6">DSM 10002</strain>
    </source>
</reference>
<feature type="domain" description="HTH gntR-type" evidence="4">
    <location>
        <begin position="35"/>
        <end position="103"/>
    </location>
</feature>
<dbReference type="STRING" id="131112.SAMN04489737_0117"/>
<dbReference type="PANTHER" id="PTHR43537:SF5">
    <property type="entry name" value="UXU OPERON TRANSCRIPTIONAL REGULATOR"/>
    <property type="match status" value="1"/>
</dbReference>
<dbReference type="SMART" id="SM00345">
    <property type="entry name" value="HTH_GNTR"/>
    <property type="match status" value="1"/>
</dbReference>
<dbReference type="SMART" id="SM00895">
    <property type="entry name" value="FCD"/>
    <property type="match status" value="1"/>
</dbReference>
<dbReference type="Pfam" id="PF00392">
    <property type="entry name" value="GntR"/>
    <property type="match status" value="1"/>
</dbReference>
<evidence type="ECO:0000259" key="4">
    <source>
        <dbReference type="PROSITE" id="PS50949"/>
    </source>
</evidence>
<evidence type="ECO:0000256" key="3">
    <source>
        <dbReference type="ARBA" id="ARBA00023163"/>
    </source>
</evidence>
<keyword evidence="3" id="KW-0804">Transcription</keyword>
<dbReference type="PANTHER" id="PTHR43537">
    <property type="entry name" value="TRANSCRIPTIONAL REGULATOR, GNTR FAMILY"/>
    <property type="match status" value="1"/>
</dbReference>
<name>A0A1H2L9R6_9ACTO</name>
<evidence type="ECO:0000256" key="2">
    <source>
        <dbReference type="ARBA" id="ARBA00023125"/>
    </source>
</evidence>
<dbReference type="PRINTS" id="PR00035">
    <property type="entry name" value="HTHGNTR"/>
</dbReference>
<dbReference type="GO" id="GO:0003700">
    <property type="term" value="F:DNA-binding transcription factor activity"/>
    <property type="evidence" value="ECO:0007669"/>
    <property type="project" value="InterPro"/>
</dbReference>
<protein>
    <submittedName>
        <fullName evidence="5">DNA-binding transcriptional regulator, FadR family</fullName>
    </submittedName>
</protein>
<dbReference type="AlphaFoldDB" id="A0A1H2L9R6"/>
<dbReference type="GO" id="GO:0003677">
    <property type="term" value="F:DNA binding"/>
    <property type="evidence" value="ECO:0007669"/>
    <property type="project" value="UniProtKB-KW"/>
</dbReference>
<evidence type="ECO:0000256" key="1">
    <source>
        <dbReference type="ARBA" id="ARBA00023015"/>
    </source>
</evidence>
<organism evidence="5 6">
    <name type="scientific">Arcanobacterium phocae</name>
    <dbReference type="NCBI Taxonomy" id="131112"/>
    <lineage>
        <taxon>Bacteria</taxon>
        <taxon>Bacillati</taxon>
        <taxon>Actinomycetota</taxon>
        <taxon>Actinomycetes</taxon>
        <taxon>Actinomycetales</taxon>
        <taxon>Actinomycetaceae</taxon>
        <taxon>Arcanobacterium</taxon>
    </lineage>
</organism>
<dbReference type="CDD" id="cd07377">
    <property type="entry name" value="WHTH_GntR"/>
    <property type="match status" value="1"/>
</dbReference>
<evidence type="ECO:0000313" key="5">
    <source>
        <dbReference type="EMBL" id="SDU77669.1"/>
    </source>
</evidence>
<dbReference type="Pfam" id="PF07729">
    <property type="entry name" value="FCD"/>
    <property type="match status" value="1"/>
</dbReference>